<dbReference type="EMBL" id="BAAARI010000011">
    <property type="protein sequence ID" value="GAA2577531.1"/>
    <property type="molecule type" value="Genomic_DNA"/>
</dbReference>
<gene>
    <name evidence="2" type="ORF">GCM10009862_16060</name>
</gene>
<organism evidence="2 3">
    <name type="scientific">Microbacterium binotii</name>
    <dbReference type="NCBI Taxonomy" id="462710"/>
    <lineage>
        <taxon>Bacteria</taxon>
        <taxon>Bacillati</taxon>
        <taxon>Actinomycetota</taxon>
        <taxon>Actinomycetes</taxon>
        <taxon>Micrococcales</taxon>
        <taxon>Microbacteriaceae</taxon>
        <taxon>Microbacterium</taxon>
    </lineage>
</organism>
<dbReference type="RefSeq" id="WP_344228427.1">
    <property type="nucleotide sequence ID" value="NZ_BAAARI010000011.1"/>
</dbReference>
<dbReference type="InterPro" id="IPR029052">
    <property type="entry name" value="Metallo-depent_PP-like"/>
</dbReference>
<evidence type="ECO:0000313" key="2">
    <source>
        <dbReference type="EMBL" id="GAA2577531.1"/>
    </source>
</evidence>
<dbReference type="Gene3D" id="3.60.21.10">
    <property type="match status" value="1"/>
</dbReference>
<feature type="region of interest" description="Disordered" evidence="1">
    <location>
        <begin position="1"/>
        <end position="21"/>
    </location>
</feature>
<reference evidence="2 3" key="1">
    <citation type="journal article" date="2019" name="Int. J. Syst. Evol. Microbiol.">
        <title>The Global Catalogue of Microorganisms (GCM) 10K type strain sequencing project: providing services to taxonomists for standard genome sequencing and annotation.</title>
        <authorList>
            <consortium name="The Broad Institute Genomics Platform"/>
            <consortium name="The Broad Institute Genome Sequencing Center for Infectious Disease"/>
            <person name="Wu L."/>
            <person name="Ma J."/>
        </authorList>
    </citation>
    <scope>NUCLEOTIDE SEQUENCE [LARGE SCALE GENOMIC DNA]</scope>
    <source>
        <strain evidence="2 3">JCM 16365</strain>
    </source>
</reference>
<dbReference type="Proteomes" id="UP001500274">
    <property type="component" value="Unassembled WGS sequence"/>
</dbReference>
<name>A0ABN3PBN3_9MICO</name>
<protein>
    <recommendedName>
        <fullName evidence="4">Calcineurin-like phosphoesterase domain-containing protein</fullName>
    </recommendedName>
</protein>
<evidence type="ECO:0000256" key="1">
    <source>
        <dbReference type="SAM" id="MobiDB-lite"/>
    </source>
</evidence>
<comment type="caution">
    <text evidence="2">The sequence shown here is derived from an EMBL/GenBank/DDBJ whole genome shotgun (WGS) entry which is preliminary data.</text>
</comment>
<evidence type="ECO:0000313" key="3">
    <source>
        <dbReference type="Proteomes" id="UP001500274"/>
    </source>
</evidence>
<dbReference type="SUPFAM" id="SSF56300">
    <property type="entry name" value="Metallo-dependent phosphatases"/>
    <property type="match status" value="1"/>
</dbReference>
<accession>A0ABN3PBN3</accession>
<sequence>MTLANRVRPVEPEYASRSRAAHPKGWEPGIAFDPDSGIPTELTTPVVAKIVGDDYANILDTMQVELPDGYELRLVAASYDPVAWTRDAPYGEDGNKTPAVTRPAWRYRFAVVPSEQRIELDALALLGRLKRTPKPRTQFTGDASFVTCVNDWQIGKVANGMGTPDLLERLDRYFDGVIDRAKDLGKRNLGELVILAGGDLVEGSFIYPNQAHQIDRNRRQQSNTATEVFIDYLDRVTGLFPRVRVLAVPGNHGEHRVDGRRIDRHDNDDVKVIEDAARTVSRDSRMQHVSFVIAQEQPALTMDVQGHIVALTHGNVYGKAKGATPDQKAYEWYKNMAAGHHPVGDATVLVGNHFHHDIVKNYGSLLFVQTPAADNGSPEFADYSGTDCPAGMTTFVMTERQKFRDYEVIR</sequence>
<evidence type="ECO:0008006" key="4">
    <source>
        <dbReference type="Google" id="ProtNLM"/>
    </source>
</evidence>
<proteinExistence type="predicted"/>
<keyword evidence="3" id="KW-1185">Reference proteome</keyword>